<keyword evidence="1" id="KW-0175">Coiled coil</keyword>
<keyword evidence="3" id="KW-1185">Reference proteome</keyword>
<proteinExistence type="predicted"/>
<dbReference type="EMBL" id="CAEY01001588">
    <property type="status" value="NOT_ANNOTATED_CDS"/>
    <property type="molecule type" value="Genomic_DNA"/>
</dbReference>
<protein>
    <submittedName>
        <fullName evidence="2">Uncharacterized protein</fullName>
    </submittedName>
</protein>
<evidence type="ECO:0000256" key="1">
    <source>
        <dbReference type="SAM" id="Coils"/>
    </source>
</evidence>
<evidence type="ECO:0000313" key="2">
    <source>
        <dbReference type="EnsemblMetazoa" id="tetur05g06450.1"/>
    </source>
</evidence>
<dbReference type="HOGENOM" id="CLU_048952_0_0_1"/>
<evidence type="ECO:0000313" key="3">
    <source>
        <dbReference type="Proteomes" id="UP000015104"/>
    </source>
</evidence>
<dbReference type="EnsemblMetazoa" id="tetur05g06450.1">
    <property type="protein sequence ID" value="tetur05g06450.1"/>
    <property type="gene ID" value="tetur05g06450"/>
</dbReference>
<sequence>MLNSVESIVVDFEFKQFDGLPKAVLLRLLAALVYFQAKGNMNAVNPSKRPSPVSIDPLEFLVCKICDKGDVVLNLKICGCLFCISCDGDSRDICISCQSNVFPGIKVSFTKNPRCKYYEHNKCYNIAVYKCKCIQNLLCGSCLDSTHKKKVRGPCVPEVLRPKVTTNHEICQLCKEFYAGFRMTSAPYTKICLNCKTNNNASIDLEIINEEPVMGLNRKLDWNQLYRDYERSCENMSNKIKKIEDELKLSRLVREQEMQKCRDALSELKKFFVERIKQYNRYIAGLESQLENFKKISNILKPDGTIKTILDQLKNEKLALHGEQGKDQIINLLKSCPGKEFTDSIYNHTFKLVQIFVAEEDSRRRYVSYISRPCPADFLSAIISADVRPIYLSVVKPSKVNERLKLSEEIKKHQDKWVRKDHFDVNDIVIVSFGCKDGTKTFKRAKILSKGNDDSTVLLLDFGFQAKVPNSSVGEINGIKINGKPTCFVAQLSEPDEHIFSCMYSGLNKFDGLPKAMQIMYK</sequence>
<feature type="coiled-coil region" evidence="1">
    <location>
        <begin position="226"/>
        <end position="296"/>
    </location>
</feature>
<reference evidence="3" key="1">
    <citation type="submission" date="2011-08" db="EMBL/GenBank/DDBJ databases">
        <authorList>
            <person name="Rombauts S."/>
        </authorList>
    </citation>
    <scope>NUCLEOTIDE SEQUENCE</scope>
    <source>
        <strain evidence="3">London</strain>
    </source>
</reference>
<dbReference type="CDD" id="cd20379">
    <property type="entry name" value="Tudor_dTUD-like"/>
    <property type="match status" value="1"/>
</dbReference>
<organism evidence="2 3">
    <name type="scientific">Tetranychus urticae</name>
    <name type="common">Two-spotted spider mite</name>
    <dbReference type="NCBI Taxonomy" id="32264"/>
    <lineage>
        <taxon>Eukaryota</taxon>
        <taxon>Metazoa</taxon>
        <taxon>Ecdysozoa</taxon>
        <taxon>Arthropoda</taxon>
        <taxon>Chelicerata</taxon>
        <taxon>Arachnida</taxon>
        <taxon>Acari</taxon>
        <taxon>Acariformes</taxon>
        <taxon>Trombidiformes</taxon>
        <taxon>Prostigmata</taxon>
        <taxon>Eleutherengona</taxon>
        <taxon>Raphignathae</taxon>
        <taxon>Tetranychoidea</taxon>
        <taxon>Tetranychidae</taxon>
        <taxon>Tetranychus</taxon>
    </lineage>
</organism>
<accession>T1K5J2</accession>
<reference evidence="2" key="2">
    <citation type="submission" date="2015-06" db="UniProtKB">
        <authorList>
            <consortium name="EnsemblMetazoa"/>
        </authorList>
    </citation>
    <scope>IDENTIFICATION</scope>
</reference>
<name>T1K5J2_TETUR</name>
<dbReference type="Proteomes" id="UP000015104">
    <property type="component" value="Unassembled WGS sequence"/>
</dbReference>
<dbReference type="AlphaFoldDB" id="T1K5J2"/>